<evidence type="ECO:0000313" key="19">
    <source>
        <dbReference type="EMBL" id="KAK1726171.1"/>
    </source>
</evidence>
<feature type="domain" description="Methionyl/Valyl/Leucyl/Isoleucyl-tRNA synthetase anticodon-binding" evidence="18">
    <location>
        <begin position="906"/>
        <end position="1044"/>
    </location>
</feature>
<keyword evidence="8 14" id="KW-0067">ATP-binding</keyword>
<dbReference type="GO" id="GO:0005739">
    <property type="term" value="C:mitochondrion"/>
    <property type="evidence" value="ECO:0007669"/>
    <property type="project" value="UniProtKB-SubCell"/>
</dbReference>
<evidence type="ECO:0000256" key="15">
    <source>
        <dbReference type="SAM" id="Coils"/>
    </source>
</evidence>
<evidence type="ECO:0000256" key="5">
    <source>
        <dbReference type="ARBA" id="ARBA00022490"/>
    </source>
</evidence>
<dbReference type="Gene3D" id="3.40.50.620">
    <property type="entry name" value="HUPs"/>
    <property type="match status" value="2"/>
</dbReference>
<dbReference type="NCBIfam" id="TIGR00422">
    <property type="entry name" value="valS"/>
    <property type="match status" value="1"/>
</dbReference>
<evidence type="ECO:0000256" key="12">
    <source>
        <dbReference type="ARBA" id="ARBA00040837"/>
    </source>
</evidence>
<dbReference type="Gene3D" id="1.10.287.380">
    <property type="entry name" value="Valyl-tRNA synthetase, C-terminal domain"/>
    <property type="match status" value="1"/>
</dbReference>
<accession>A0AAD8ULQ4</accession>
<dbReference type="CDD" id="cd00817">
    <property type="entry name" value="ValRS_core"/>
    <property type="match status" value="1"/>
</dbReference>
<evidence type="ECO:0000256" key="9">
    <source>
        <dbReference type="ARBA" id="ARBA00022917"/>
    </source>
</evidence>
<dbReference type="Proteomes" id="UP001244207">
    <property type="component" value="Unassembled WGS sequence"/>
</dbReference>
<dbReference type="NCBIfam" id="NF004349">
    <property type="entry name" value="PRK05729.1"/>
    <property type="match status" value="1"/>
</dbReference>
<dbReference type="EC" id="6.1.1.9" evidence="4"/>
<dbReference type="InterPro" id="IPR001412">
    <property type="entry name" value="aa-tRNA-synth_I_CS"/>
</dbReference>
<dbReference type="InterPro" id="IPR002303">
    <property type="entry name" value="Valyl-tRNA_ligase"/>
</dbReference>
<evidence type="ECO:0000256" key="14">
    <source>
        <dbReference type="RuleBase" id="RU363035"/>
    </source>
</evidence>
<dbReference type="Gene3D" id="3.90.740.10">
    <property type="entry name" value="Valyl/Leucyl/Isoleucyl-tRNA synthetase, editing domain"/>
    <property type="match status" value="1"/>
</dbReference>
<feature type="coiled-coil region" evidence="15">
    <location>
        <begin position="1116"/>
        <end position="1185"/>
    </location>
</feature>
<evidence type="ECO:0000256" key="2">
    <source>
        <dbReference type="ARBA" id="ARBA00004496"/>
    </source>
</evidence>
<evidence type="ECO:0000256" key="11">
    <source>
        <dbReference type="ARBA" id="ARBA00029936"/>
    </source>
</evidence>
<reference evidence="19" key="1">
    <citation type="submission" date="2021-12" db="EMBL/GenBank/DDBJ databases">
        <title>Comparative genomics, transcriptomics and evolutionary studies reveal genomic signatures of adaptation to plant cell wall in hemibiotrophic fungi.</title>
        <authorList>
            <consortium name="DOE Joint Genome Institute"/>
            <person name="Baroncelli R."/>
            <person name="Diaz J.F."/>
            <person name="Benocci T."/>
            <person name="Peng M."/>
            <person name="Battaglia E."/>
            <person name="Haridas S."/>
            <person name="Andreopoulos W."/>
            <person name="Labutti K."/>
            <person name="Pangilinan J."/>
            <person name="Floch G.L."/>
            <person name="Makela M.R."/>
            <person name="Henrissat B."/>
            <person name="Grigoriev I.V."/>
            <person name="Crouch J.A."/>
            <person name="De Vries R.P."/>
            <person name="Sukno S.A."/>
            <person name="Thon M.R."/>
        </authorList>
    </citation>
    <scope>NUCLEOTIDE SEQUENCE</scope>
    <source>
        <strain evidence="19">CBS 112980</strain>
    </source>
</reference>
<sequence length="1188" mass="132903">MTPPRPSSSNTQSCDSNPRSAAIRPPSHSCLPLLGNLWRFFLYLYHQSKPTSPGFFANISTTSNSIFLRALRVRPPSLSLRPRPPRLRPFLQTRATMATDSGRGNPIGATEGLKEEVPPAVSNETKAQVASTSATHAAGQDAGATAGAPPKVKTEKELEKERKKAEKDAKFKAKLAEKAAKAAAAPAASKNKEKKAKAEKKEEEAIPEYVEDTPKGEKKRLKPLEDPHFKAYHPEAVESAWYDWWEKEGFFKPEFTAEGKVKPAGKFVIAHPPPNVTGALHLGHALGDSLQDIMIRWNRMLGKTTLWIPGCDHAGISTQSVVENMLWRREGKTRHDLGREDFVDKVWTWKGEYHDKINAALRKMGGSFDWSREAFTMDANLSAAVAETFVRLFEEGTIYRANRLVNWSSRLTTALSNLEVINKELTGRTLLEVPGYEKKIEFGVLIHFKYQIEGADEYLEVATTRIETMLGDSGIAVHPDDPRYTHLVGKKAIHPIIPGRLMPIVADTYVDKEFGTGAVKLTPAHDPNDFNLGQKHGLEFINILTDDGNINENGGKYQGQKRFDVRYAIQEELKQLGLYVDKKDNAMTIPLCERSKDVIEPLLKPQWYMSMRSMADDAVAAVKDGRIKIKPESSERSFYAWMANINDWCISRQLWWGHRCPVYLAKVEGEKSDSLDNKRWFAGKTREEAEAKAKAALPGKNFTLEQDEDVLDTWFSSGLWPFSTLGWPNKTQDLQELYPTSVLETGWDILFFWIARMVMLGIKLTGQVPFTEVYCHSLVRDSEGRKMSKSLGNVIDPLDAIAGIKLEDLHAKLRTGNLHPSEVAKAEKYQKQAFPDGLPRNGADSLRFTMAALTSTSGDVNFDVKVMTGWRKFCNKIWQASKYVLGNLPADFVPAKEATIGITLAEKWILHKLNNAAKEINTALAARDFQQATGIVYQYILNFLCDVYIENSKSIIRDGTPEEAASAVQTLYTALEGALTMIHPFTPFLTEELWQRLPRRPEDKTKSIMLASYPVYDAKFDDPKSEAAYELVLGCSRGARSLMSEYAQKEESKIIIQSHDATSHQTINDQVASIKTLSGKGVTGIDIIASDAARPAGCVAFPVASSASVYLHVKGRVDLDAEVEKAKKRLDKARANIDKQHKVLNDPIYKEKVAEAVQKLDKQKLVDLESEARSFEDTIKQFEQLKLE</sequence>
<dbReference type="SUPFAM" id="SSF47323">
    <property type="entry name" value="Anticodon-binding domain of a subclass of class I aminoacyl-tRNA synthetases"/>
    <property type="match status" value="1"/>
</dbReference>
<dbReference type="InterPro" id="IPR009008">
    <property type="entry name" value="Val/Leu/Ile-tRNA-synth_edit"/>
</dbReference>
<dbReference type="FunFam" id="3.40.50.620:FF:000020">
    <property type="entry name" value="Valine--tRNA ligase, mitochondrial"/>
    <property type="match status" value="1"/>
</dbReference>
<dbReference type="InterPro" id="IPR014729">
    <property type="entry name" value="Rossmann-like_a/b/a_fold"/>
</dbReference>
<feature type="compositionally biased region" description="Polar residues" evidence="16">
    <location>
        <begin position="7"/>
        <end position="19"/>
    </location>
</feature>
<feature type="compositionally biased region" description="Polar residues" evidence="16">
    <location>
        <begin position="122"/>
        <end position="133"/>
    </location>
</feature>
<comment type="subcellular location">
    <subcellularLocation>
        <location evidence="2">Cytoplasm</location>
    </subcellularLocation>
    <subcellularLocation>
        <location evidence="1">Mitochondrion</location>
    </subcellularLocation>
</comment>
<feature type="domain" description="Aminoacyl-tRNA synthetase class Ia" evidence="17">
    <location>
        <begin position="241"/>
        <end position="863"/>
    </location>
</feature>
<dbReference type="PANTHER" id="PTHR11946">
    <property type="entry name" value="VALYL-TRNA SYNTHETASES"/>
    <property type="match status" value="1"/>
</dbReference>
<evidence type="ECO:0000256" key="3">
    <source>
        <dbReference type="ARBA" id="ARBA00005594"/>
    </source>
</evidence>
<organism evidence="19 20">
    <name type="scientific">Glomerella acutata</name>
    <name type="common">Colletotrichum acutatum</name>
    <dbReference type="NCBI Taxonomy" id="27357"/>
    <lineage>
        <taxon>Eukaryota</taxon>
        <taxon>Fungi</taxon>
        <taxon>Dikarya</taxon>
        <taxon>Ascomycota</taxon>
        <taxon>Pezizomycotina</taxon>
        <taxon>Sordariomycetes</taxon>
        <taxon>Hypocreomycetidae</taxon>
        <taxon>Glomerellales</taxon>
        <taxon>Glomerellaceae</taxon>
        <taxon>Colletotrichum</taxon>
        <taxon>Colletotrichum acutatum species complex</taxon>
    </lineage>
</organism>
<dbReference type="Pfam" id="PF08264">
    <property type="entry name" value="Anticodon_1"/>
    <property type="match status" value="1"/>
</dbReference>
<keyword evidence="10 14" id="KW-0030">Aminoacyl-tRNA synthetase</keyword>
<dbReference type="PROSITE" id="PS00178">
    <property type="entry name" value="AA_TRNA_LIGASE_I"/>
    <property type="match status" value="1"/>
</dbReference>
<dbReference type="GeneID" id="85391884"/>
<dbReference type="GO" id="GO:0005829">
    <property type="term" value="C:cytosol"/>
    <property type="evidence" value="ECO:0007669"/>
    <property type="project" value="TreeGrafter"/>
</dbReference>
<comment type="caution">
    <text evidence="19">The sequence shown here is derived from an EMBL/GenBank/DDBJ whole genome shotgun (WGS) entry which is preliminary data.</text>
</comment>
<proteinExistence type="inferred from homology"/>
<dbReference type="InterPro" id="IPR013155">
    <property type="entry name" value="M/V/L/I-tRNA-synth_anticd-bd"/>
</dbReference>
<dbReference type="FunFam" id="3.90.740.10:FF:000005">
    <property type="entry name" value="Valine--tRNA ligase, mitochondrial"/>
    <property type="match status" value="1"/>
</dbReference>
<feature type="region of interest" description="Disordered" evidence="16">
    <location>
        <begin position="1"/>
        <end position="26"/>
    </location>
</feature>
<dbReference type="GO" id="GO:0006438">
    <property type="term" value="P:valyl-tRNA aminoacylation"/>
    <property type="evidence" value="ECO:0007669"/>
    <property type="project" value="InterPro"/>
</dbReference>
<comment type="similarity">
    <text evidence="3 14">Belongs to the class-I aminoacyl-tRNA synthetase family.</text>
</comment>
<feature type="compositionally biased region" description="Low complexity" evidence="16">
    <location>
        <begin position="134"/>
        <end position="148"/>
    </location>
</feature>
<dbReference type="RefSeq" id="XP_060366226.1">
    <property type="nucleotide sequence ID" value="XM_060507985.1"/>
</dbReference>
<keyword evidence="7 14" id="KW-0547">Nucleotide-binding</keyword>
<comment type="catalytic activity">
    <reaction evidence="13">
        <text>tRNA(Val) + L-valine + ATP = L-valyl-tRNA(Val) + AMP + diphosphate</text>
        <dbReference type="Rhea" id="RHEA:10704"/>
        <dbReference type="Rhea" id="RHEA-COMP:9672"/>
        <dbReference type="Rhea" id="RHEA-COMP:9708"/>
        <dbReference type="ChEBI" id="CHEBI:30616"/>
        <dbReference type="ChEBI" id="CHEBI:33019"/>
        <dbReference type="ChEBI" id="CHEBI:57762"/>
        <dbReference type="ChEBI" id="CHEBI:78442"/>
        <dbReference type="ChEBI" id="CHEBI:78537"/>
        <dbReference type="ChEBI" id="CHEBI:456215"/>
        <dbReference type="EC" id="6.1.1.9"/>
    </reaction>
</comment>
<dbReference type="InterPro" id="IPR009080">
    <property type="entry name" value="tRNAsynth_Ia_anticodon-bd"/>
</dbReference>
<evidence type="ECO:0000256" key="8">
    <source>
        <dbReference type="ARBA" id="ARBA00022840"/>
    </source>
</evidence>
<dbReference type="GO" id="GO:0002161">
    <property type="term" value="F:aminoacyl-tRNA deacylase activity"/>
    <property type="evidence" value="ECO:0007669"/>
    <property type="project" value="InterPro"/>
</dbReference>
<name>A0AAD8ULQ4_GLOAC</name>
<dbReference type="GO" id="GO:0005524">
    <property type="term" value="F:ATP binding"/>
    <property type="evidence" value="ECO:0007669"/>
    <property type="project" value="UniProtKB-KW"/>
</dbReference>
<evidence type="ECO:0000256" key="10">
    <source>
        <dbReference type="ARBA" id="ARBA00023146"/>
    </source>
</evidence>
<keyword evidence="6 14" id="KW-0436">Ligase</keyword>
<gene>
    <name evidence="19" type="ORF">BDZ83DRAFT_616572</name>
</gene>
<dbReference type="AlphaFoldDB" id="A0AAD8ULQ4"/>
<dbReference type="FunFam" id="3.40.50.620:FF:000078">
    <property type="entry name" value="Valine--tRNA ligase, mitochondrial"/>
    <property type="match status" value="1"/>
</dbReference>
<evidence type="ECO:0000256" key="1">
    <source>
        <dbReference type="ARBA" id="ARBA00004173"/>
    </source>
</evidence>
<evidence type="ECO:0000256" key="13">
    <source>
        <dbReference type="ARBA" id="ARBA00047552"/>
    </source>
</evidence>
<dbReference type="PRINTS" id="PR00986">
    <property type="entry name" value="TRNASYNTHVAL"/>
</dbReference>
<dbReference type="SUPFAM" id="SSF52374">
    <property type="entry name" value="Nucleotidylyl transferase"/>
    <property type="match status" value="1"/>
</dbReference>
<dbReference type="Pfam" id="PF00133">
    <property type="entry name" value="tRNA-synt_1"/>
    <property type="match status" value="1"/>
</dbReference>
<keyword evidence="5" id="KW-0963">Cytoplasm</keyword>
<protein>
    <recommendedName>
        <fullName evidence="12">Valine--tRNA ligase, mitochondrial</fullName>
        <ecNumber evidence="4">6.1.1.9</ecNumber>
    </recommendedName>
    <alternativeName>
        <fullName evidence="11">Valyl-tRNA synthetase</fullName>
    </alternativeName>
</protein>
<dbReference type="InterPro" id="IPR033705">
    <property type="entry name" value="Anticodon_Ia_Val"/>
</dbReference>
<keyword evidence="20" id="KW-1185">Reference proteome</keyword>
<dbReference type="PANTHER" id="PTHR11946:SF109">
    <property type="entry name" value="VALINE--TRNA LIGASE"/>
    <property type="match status" value="1"/>
</dbReference>
<dbReference type="Gene3D" id="1.10.730.10">
    <property type="entry name" value="Isoleucyl-tRNA Synthetase, Domain 1"/>
    <property type="match status" value="1"/>
</dbReference>
<feature type="compositionally biased region" description="Basic and acidic residues" evidence="16">
    <location>
        <begin position="152"/>
        <end position="180"/>
    </location>
</feature>
<evidence type="ECO:0000256" key="6">
    <source>
        <dbReference type="ARBA" id="ARBA00022598"/>
    </source>
</evidence>
<dbReference type="InterPro" id="IPR037118">
    <property type="entry name" value="Val-tRNA_synth_C_sf"/>
</dbReference>
<dbReference type="HAMAP" id="MF_02004">
    <property type="entry name" value="Val_tRNA_synth_type1"/>
    <property type="match status" value="1"/>
</dbReference>
<dbReference type="EMBL" id="JAHMHS010000034">
    <property type="protein sequence ID" value="KAK1726171.1"/>
    <property type="molecule type" value="Genomic_DNA"/>
</dbReference>
<dbReference type="GO" id="GO:0004832">
    <property type="term" value="F:valine-tRNA ligase activity"/>
    <property type="evidence" value="ECO:0007669"/>
    <property type="project" value="UniProtKB-EC"/>
</dbReference>
<dbReference type="SUPFAM" id="SSF50677">
    <property type="entry name" value="ValRS/IleRS/LeuRS editing domain"/>
    <property type="match status" value="1"/>
</dbReference>
<dbReference type="FunFam" id="1.10.730.10:FF:000009">
    <property type="entry name" value="Valine--tRNA ligase, mitochondrial"/>
    <property type="match status" value="1"/>
</dbReference>
<evidence type="ECO:0000256" key="7">
    <source>
        <dbReference type="ARBA" id="ARBA00022741"/>
    </source>
</evidence>
<evidence type="ECO:0000256" key="16">
    <source>
        <dbReference type="SAM" id="MobiDB-lite"/>
    </source>
</evidence>
<keyword evidence="15" id="KW-0175">Coiled coil</keyword>
<feature type="compositionally biased region" description="Basic and acidic residues" evidence="16">
    <location>
        <begin position="212"/>
        <end position="221"/>
    </location>
</feature>
<dbReference type="InterPro" id="IPR002300">
    <property type="entry name" value="aa-tRNA-synth_Ia"/>
</dbReference>
<evidence type="ECO:0000259" key="18">
    <source>
        <dbReference type="Pfam" id="PF08264"/>
    </source>
</evidence>
<evidence type="ECO:0000256" key="4">
    <source>
        <dbReference type="ARBA" id="ARBA00013169"/>
    </source>
</evidence>
<evidence type="ECO:0000259" key="17">
    <source>
        <dbReference type="Pfam" id="PF00133"/>
    </source>
</evidence>
<feature type="region of interest" description="Disordered" evidence="16">
    <location>
        <begin position="97"/>
        <end position="221"/>
    </location>
</feature>
<keyword evidence="9 14" id="KW-0648">Protein biosynthesis</keyword>
<dbReference type="CDD" id="cd07962">
    <property type="entry name" value="Anticodon_Ia_Val"/>
    <property type="match status" value="1"/>
</dbReference>
<evidence type="ECO:0000313" key="20">
    <source>
        <dbReference type="Proteomes" id="UP001244207"/>
    </source>
</evidence>